<dbReference type="Gene3D" id="1.10.10.10">
    <property type="entry name" value="Winged helix-like DNA-binding domain superfamily/Winged helix DNA-binding domain"/>
    <property type="match status" value="1"/>
</dbReference>
<name>A0ABQ7FEM3_9ACTN</name>
<evidence type="ECO:0000313" key="3">
    <source>
        <dbReference type="Proteomes" id="UP000621266"/>
    </source>
</evidence>
<dbReference type="SUPFAM" id="SSF88659">
    <property type="entry name" value="Sigma3 and sigma4 domains of RNA polymerase sigma factors"/>
    <property type="match status" value="1"/>
</dbReference>
<gene>
    <name evidence="2" type="ORF">GCU69_26590</name>
</gene>
<dbReference type="InterPro" id="IPR036388">
    <property type="entry name" value="WH-like_DNA-bd_sf"/>
</dbReference>
<dbReference type="EMBL" id="WHPN01000386">
    <property type="protein sequence ID" value="KAF4406129.1"/>
    <property type="molecule type" value="Genomic_DNA"/>
</dbReference>
<protein>
    <submittedName>
        <fullName evidence="2">Sigma-70 family RNA polymerase sigma factor</fullName>
    </submittedName>
</protein>
<sequence length="231" mass="24332">MTPSDLLTSLRPLLAAEAAAEAYGTGIEAADLEQGVWLRLLERGRETGPLPAPEAAGWLRAAVRTEVRGARRRARREVPLPYDEAPYAVPVGTVSYDGMPYGEVPHDPAPYDTEPGDPAPHEGPAAGGDGPDGGGRGAAVTGWAAVPAVEERVMAAETSRALRRAVRRLPGRCPGLLAAMLSPSDPTYREIAGELGISQGSLGPVRSRCLGCLRRMLAAEVATPELRGKER</sequence>
<feature type="compositionally biased region" description="Gly residues" evidence="1">
    <location>
        <begin position="125"/>
        <end position="137"/>
    </location>
</feature>
<accession>A0ABQ7FEM3</accession>
<dbReference type="Proteomes" id="UP000621266">
    <property type="component" value="Unassembled WGS sequence"/>
</dbReference>
<keyword evidence="3" id="KW-1185">Reference proteome</keyword>
<comment type="caution">
    <text evidence="2">The sequence shown here is derived from an EMBL/GenBank/DDBJ whole genome shotgun (WGS) entry which is preliminary data.</text>
</comment>
<proteinExistence type="predicted"/>
<dbReference type="InterPro" id="IPR013324">
    <property type="entry name" value="RNA_pol_sigma_r3/r4-like"/>
</dbReference>
<reference evidence="2 3" key="1">
    <citation type="submission" date="2019-10" db="EMBL/GenBank/DDBJ databases">
        <title>Streptomyces tenebrisbrunneis sp.nov., an endogenous actinomycete isolated from of Lycium ruthenicum.</title>
        <authorList>
            <person name="Ma L."/>
        </authorList>
    </citation>
    <scope>NUCLEOTIDE SEQUENCE [LARGE SCALE GENOMIC DNA]</scope>
    <source>
        <strain evidence="2 3">TRM 66187</strain>
    </source>
</reference>
<evidence type="ECO:0000313" key="2">
    <source>
        <dbReference type="EMBL" id="KAF4406129.1"/>
    </source>
</evidence>
<evidence type="ECO:0000256" key="1">
    <source>
        <dbReference type="SAM" id="MobiDB-lite"/>
    </source>
</evidence>
<dbReference type="RefSeq" id="WP_098751013.1">
    <property type="nucleotide sequence ID" value="NZ_WHPN01000386.1"/>
</dbReference>
<organism evidence="2 3">
    <name type="scientific">Streptomyces lycii</name>
    <dbReference type="NCBI Taxonomy" id="2654337"/>
    <lineage>
        <taxon>Bacteria</taxon>
        <taxon>Bacillati</taxon>
        <taxon>Actinomycetota</taxon>
        <taxon>Actinomycetes</taxon>
        <taxon>Kitasatosporales</taxon>
        <taxon>Streptomycetaceae</taxon>
        <taxon>Streptomyces</taxon>
    </lineage>
</organism>
<feature type="region of interest" description="Disordered" evidence="1">
    <location>
        <begin position="103"/>
        <end position="139"/>
    </location>
</feature>